<evidence type="ECO:0008006" key="3">
    <source>
        <dbReference type="Google" id="ProtNLM"/>
    </source>
</evidence>
<protein>
    <recommendedName>
        <fullName evidence="3">SCP2 domain-containing protein</fullName>
    </recommendedName>
</protein>
<dbReference type="AlphaFoldDB" id="A0A7J9PLH5"/>
<evidence type="ECO:0000313" key="2">
    <source>
        <dbReference type="Proteomes" id="UP000533207"/>
    </source>
</evidence>
<proteinExistence type="predicted"/>
<dbReference type="Proteomes" id="UP000533207">
    <property type="component" value="Unassembled WGS sequence"/>
</dbReference>
<evidence type="ECO:0000313" key="1">
    <source>
        <dbReference type="EMBL" id="MBA2862349.1"/>
    </source>
</evidence>
<dbReference type="RefSeq" id="WP_012067845.1">
    <property type="nucleotide sequence ID" value="NZ_JACDUL010000003.1"/>
</dbReference>
<gene>
    <name evidence="1" type="ORF">HNP90_001230</name>
</gene>
<organism evidence="1 2">
    <name type="scientific">Methanococcus maripaludis</name>
    <name type="common">Methanococcus deltae</name>
    <dbReference type="NCBI Taxonomy" id="39152"/>
    <lineage>
        <taxon>Archaea</taxon>
        <taxon>Methanobacteriati</taxon>
        <taxon>Methanobacteriota</taxon>
        <taxon>Methanomada group</taxon>
        <taxon>Methanococci</taxon>
        <taxon>Methanococcales</taxon>
        <taxon>Methanococcaceae</taxon>
        <taxon>Methanococcus</taxon>
    </lineage>
</organism>
<accession>A0A7J9PLH5</accession>
<reference evidence="1 2" key="1">
    <citation type="submission" date="2020-07" db="EMBL/GenBank/DDBJ databases">
        <title>Genomic Encyclopedia of Type Strains, Phase IV (KMG-V): Genome sequencing to study the core and pangenomes of soil and plant-associated prokaryotes.</title>
        <authorList>
            <person name="Whitman W."/>
        </authorList>
    </citation>
    <scope>NUCLEOTIDE SEQUENCE [LARGE SCALE GENOMIC DNA]</scope>
    <source>
        <strain evidence="1 2">C8</strain>
    </source>
</reference>
<name>A0A7J9PLH5_METMI</name>
<comment type="caution">
    <text evidence="1">The sequence shown here is derived from an EMBL/GenBank/DDBJ whole genome shotgun (WGS) entry which is preliminary data.</text>
</comment>
<dbReference type="EMBL" id="JACDUL010000003">
    <property type="protein sequence ID" value="MBA2862349.1"/>
    <property type="molecule type" value="Genomic_DNA"/>
</dbReference>
<sequence length="151" mass="16514">MKIIKAAIVMVFALILSSASAETVLISDNSDLFSEMKEIAMKYAENLEDIPFATNIASNERINLNVEMSEEDLIISIIIENGKITSFEKGTLTDATMNVYTDEGTVREILDSENPLSSAQAALKDGKIRMEGVGLVNSIKISIANLLMSFF</sequence>